<feature type="transmembrane region" description="Helical" evidence="13">
    <location>
        <begin position="304"/>
        <end position="325"/>
    </location>
</feature>
<gene>
    <name evidence="15" type="ORF">Ctob_008595</name>
</gene>
<name>A0A0M0JVB6_9EUKA</name>
<organism evidence="15 16">
    <name type="scientific">Chrysochromulina tobinii</name>
    <dbReference type="NCBI Taxonomy" id="1460289"/>
    <lineage>
        <taxon>Eukaryota</taxon>
        <taxon>Haptista</taxon>
        <taxon>Haptophyta</taxon>
        <taxon>Prymnesiophyceae</taxon>
        <taxon>Prymnesiales</taxon>
        <taxon>Chrysochromulinaceae</taxon>
        <taxon>Chrysochromulina</taxon>
    </lineage>
</organism>
<keyword evidence="16" id="KW-1185">Reference proteome</keyword>
<feature type="transmembrane region" description="Helical" evidence="13">
    <location>
        <begin position="191"/>
        <end position="211"/>
    </location>
</feature>
<feature type="transmembrane region" description="Helical" evidence="13">
    <location>
        <begin position="389"/>
        <end position="414"/>
    </location>
</feature>
<dbReference type="GO" id="GO:0034702">
    <property type="term" value="C:monoatomic ion channel complex"/>
    <property type="evidence" value="ECO:0007669"/>
    <property type="project" value="UniProtKB-KW"/>
</dbReference>
<dbReference type="SUPFAM" id="SSF51206">
    <property type="entry name" value="cAMP-binding domain-like"/>
    <property type="match status" value="1"/>
</dbReference>
<dbReference type="GO" id="GO:0005886">
    <property type="term" value="C:plasma membrane"/>
    <property type="evidence" value="ECO:0007669"/>
    <property type="project" value="TreeGrafter"/>
</dbReference>
<feature type="domain" description="Cyclic nucleotide-binding" evidence="14">
    <location>
        <begin position="479"/>
        <end position="554"/>
    </location>
</feature>
<dbReference type="SUPFAM" id="SSF81324">
    <property type="entry name" value="Voltage-gated potassium channels"/>
    <property type="match status" value="1"/>
</dbReference>
<keyword evidence="4 13" id="KW-0812">Transmembrane</keyword>
<evidence type="ECO:0000256" key="8">
    <source>
        <dbReference type="ARBA" id="ARBA00022989"/>
    </source>
</evidence>
<proteinExistence type="predicted"/>
<evidence type="ECO:0000256" key="5">
    <source>
        <dbReference type="ARBA" id="ARBA00022826"/>
    </source>
</evidence>
<evidence type="ECO:0000256" key="10">
    <source>
        <dbReference type="ARBA" id="ARBA00023136"/>
    </source>
</evidence>
<dbReference type="PANTHER" id="PTHR10217">
    <property type="entry name" value="VOLTAGE AND LIGAND GATED POTASSIUM CHANNEL"/>
    <property type="match status" value="1"/>
</dbReference>
<dbReference type="GO" id="GO:0042391">
    <property type="term" value="P:regulation of membrane potential"/>
    <property type="evidence" value="ECO:0007669"/>
    <property type="project" value="TreeGrafter"/>
</dbReference>
<dbReference type="InterPro" id="IPR050818">
    <property type="entry name" value="KCNH_animal-type"/>
</dbReference>
<evidence type="ECO:0000256" key="7">
    <source>
        <dbReference type="ARBA" id="ARBA00022958"/>
    </source>
</evidence>
<dbReference type="OrthoDB" id="426293at2759"/>
<dbReference type="AlphaFoldDB" id="A0A0M0JVB6"/>
<evidence type="ECO:0000256" key="2">
    <source>
        <dbReference type="ARBA" id="ARBA00022448"/>
    </source>
</evidence>
<keyword evidence="11" id="KW-0407">Ion channel</keyword>
<evidence type="ECO:0000256" key="11">
    <source>
        <dbReference type="ARBA" id="ARBA00023303"/>
    </source>
</evidence>
<sequence length="771" mass="86863">MAHPNASRMLAAMGNSMKEREKRGEGEQTLQQLPPPSPAFLRRTRRSGHPGVEDEAMLDVYDEMRQMLSHITAEGNALPDGKIWQGETSGMHVRLACEHLRRFFVHLCCGAETRLDPDYKVSTSGFARDDGELKHDEDGVPDVEQLARRGLILPITDSWKEKWDMLILMMILYSAAFVPLRVCFAAEAEGVMWYVEVTVTLFFILDMYFTFNTVYFDLTSGEWVVDRRRIAGNYLKSWFWIDAPSSVPVELIDVALQGESNDTLGLLQLLRLFRLLRLLRLLKIEGYVDMIEEHYDVNLRSLRIFFMLLKISFLAHFLGCFWFGIHVLSGYIDPTNEQPTWATEYDNGRAADDDTPLEIRYLYSVYWSVTTLTTVGYGDVVPQNTFERLYALGTMLLSAIVFGYLISNIGALVASADRQAAKKEANLDMKHYSFYYTQRSSFNEVELLDGLPPSLGSEVTRYVLKDTLGRIPLFQGQWLDPEFQSDLFPLIKPVSYQPGEVILKRGEPSLELLFLLSGEVSVLSAYTINRVCSRLTPTEEIIFSNEPTPQKVMALKHMGAFGATVLTGRRCTATHLANTSVHVHMLSNTDIAFIFKKNPRMCRRVKTVLLAEVARKERMKIIFMRFLISSLRVTREDGSADLKALAQRSSLIIQKAWARFSLEMHSWDIEDDDGRSMLNPNIRQQALRRQARSRRASTCKSGAPASAPASETASAPTSAPVSLPGNGPPAGGDAIWLETRGKVKGKKLRLAAQTEAAIADVFADLKSKFVS</sequence>
<dbReference type="Proteomes" id="UP000037460">
    <property type="component" value="Unassembled WGS sequence"/>
</dbReference>
<keyword evidence="8 13" id="KW-1133">Transmembrane helix</keyword>
<evidence type="ECO:0000256" key="1">
    <source>
        <dbReference type="ARBA" id="ARBA00004141"/>
    </source>
</evidence>
<feature type="region of interest" description="Disordered" evidence="12">
    <location>
        <begin position="13"/>
        <end position="54"/>
    </location>
</feature>
<keyword evidence="2" id="KW-0813">Transport</keyword>
<evidence type="ECO:0000313" key="15">
    <source>
        <dbReference type="EMBL" id="KOO30459.1"/>
    </source>
</evidence>
<evidence type="ECO:0000256" key="12">
    <source>
        <dbReference type="SAM" id="MobiDB-lite"/>
    </source>
</evidence>
<feature type="transmembrane region" description="Helical" evidence="13">
    <location>
        <begin position="165"/>
        <end position="185"/>
    </location>
</feature>
<feature type="region of interest" description="Disordered" evidence="12">
    <location>
        <begin position="692"/>
        <end position="735"/>
    </location>
</feature>
<protein>
    <submittedName>
        <fullName evidence="15">Voltage-gated ion channel superfamily</fullName>
    </submittedName>
</protein>
<evidence type="ECO:0000256" key="6">
    <source>
        <dbReference type="ARBA" id="ARBA00022882"/>
    </source>
</evidence>
<keyword evidence="10 13" id="KW-0472">Membrane</keyword>
<evidence type="ECO:0000256" key="3">
    <source>
        <dbReference type="ARBA" id="ARBA00022538"/>
    </source>
</evidence>
<feature type="compositionally biased region" description="Basic and acidic residues" evidence="12">
    <location>
        <begin position="17"/>
        <end position="26"/>
    </location>
</feature>
<dbReference type="PROSITE" id="PS50042">
    <property type="entry name" value="CNMP_BINDING_3"/>
    <property type="match status" value="1"/>
</dbReference>
<dbReference type="Pfam" id="PF00520">
    <property type="entry name" value="Ion_trans"/>
    <property type="match status" value="1"/>
</dbReference>
<keyword evidence="5" id="KW-0631">Potassium channel</keyword>
<dbReference type="GO" id="GO:0005249">
    <property type="term" value="F:voltage-gated potassium channel activity"/>
    <property type="evidence" value="ECO:0007669"/>
    <property type="project" value="InterPro"/>
</dbReference>
<accession>A0A0M0JVB6</accession>
<keyword evidence="7" id="KW-0630">Potassium</keyword>
<evidence type="ECO:0000259" key="14">
    <source>
        <dbReference type="PROSITE" id="PS50042"/>
    </source>
</evidence>
<dbReference type="PRINTS" id="PR01463">
    <property type="entry name" value="EAGCHANLFMLY"/>
</dbReference>
<dbReference type="FunFam" id="1.10.287.70:FF:000123">
    <property type="entry name" value="Potassium channel KAT3"/>
    <property type="match status" value="1"/>
</dbReference>
<dbReference type="InterPro" id="IPR005821">
    <property type="entry name" value="Ion_trans_dom"/>
</dbReference>
<dbReference type="InterPro" id="IPR018490">
    <property type="entry name" value="cNMP-bd_dom_sf"/>
</dbReference>
<evidence type="ECO:0000256" key="4">
    <source>
        <dbReference type="ARBA" id="ARBA00022692"/>
    </source>
</evidence>
<evidence type="ECO:0000256" key="9">
    <source>
        <dbReference type="ARBA" id="ARBA00023065"/>
    </source>
</evidence>
<comment type="caution">
    <text evidence="15">The sequence shown here is derived from an EMBL/GenBank/DDBJ whole genome shotgun (WGS) entry which is preliminary data.</text>
</comment>
<dbReference type="InterPro" id="IPR014710">
    <property type="entry name" value="RmlC-like_jellyroll"/>
</dbReference>
<keyword evidence="3" id="KW-0633">Potassium transport</keyword>
<keyword evidence="6" id="KW-0851">Voltage-gated channel</keyword>
<comment type="subcellular location">
    <subcellularLocation>
        <location evidence="1">Membrane</location>
        <topology evidence="1">Multi-pass membrane protein</topology>
    </subcellularLocation>
</comment>
<dbReference type="PANTHER" id="PTHR10217:SF435">
    <property type="entry name" value="POTASSIUM VOLTAGE-GATED CHANNEL PROTEIN EAG"/>
    <property type="match status" value="1"/>
</dbReference>
<reference evidence="16" key="1">
    <citation type="journal article" date="2015" name="PLoS Genet.">
        <title>Genome Sequence and Transcriptome Analyses of Chrysochromulina tobin: Metabolic Tools for Enhanced Algal Fitness in the Prominent Order Prymnesiales (Haptophyceae).</title>
        <authorList>
            <person name="Hovde B.T."/>
            <person name="Deodato C.R."/>
            <person name="Hunsperger H.M."/>
            <person name="Ryken S.A."/>
            <person name="Yost W."/>
            <person name="Jha R.K."/>
            <person name="Patterson J."/>
            <person name="Monnat R.J. Jr."/>
            <person name="Barlow S.B."/>
            <person name="Starkenburg S.R."/>
            <person name="Cattolico R.A."/>
        </authorList>
    </citation>
    <scope>NUCLEOTIDE SEQUENCE</scope>
    <source>
        <strain evidence="16">CCMP291</strain>
    </source>
</reference>
<dbReference type="InterPro" id="IPR000595">
    <property type="entry name" value="cNMP-bd_dom"/>
</dbReference>
<dbReference type="InterPro" id="IPR003938">
    <property type="entry name" value="K_chnl_volt-dep_EAG/ELK/ERG"/>
</dbReference>
<evidence type="ECO:0000313" key="16">
    <source>
        <dbReference type="Proteomes" id="UP000037460"/>
    </source>
</evidence>
<dbReference type="CDD" id="cd00038">
    <property type="entry name" value="CAP_ED"/>
    <property type="match status" value="1"/>
</dbReference>
<evidence type="ECO:0000256" key="13">
    <source>
        <dbReference type="SAM" id="Phobius"/>
    </source>
</evidence>
<feature type="compositionally biased region" description="Low complexity" evidence="12">
    <location>
        <begin position="703"/>
        <end position="720"/>
    </location>
</feature>
<keyword evidence="9" id="KW-0406">Ion transport</keyword>
<dbReference type="Gene3D" id="1.10.287.70">
    <property type="match status" value="1"/>
</dbReference>
<dbReference type="EMBL" id="JWZX01002223">
    <property type="protein sequence ID" value="KOO30459.1"/>
    <property type="molecule type" value="Genomic_DNA"/>
</dbReference>
<dbReference type="Gene3D" id="2.60.120.10">
    <property type="entry name" value="Jelly Rolls"/>
    <property type="match status" value="1"/>
</dbReference>